<dbReference type="PANTHER" id="PTHR30213">
    <property type="entry name" value="INNER MEMBRANE PROTEIN YHJD"/>
    <property type="match status" value="1"/>
</dbReference>
<evidence type="ECO:0000313" key="7">
    <source>
        <dbReference type="EMBL" id="GID67304.1"/>
    </source>
</evidence>
<dbReference type="GO" id="GO:0005886">
    <property type="term" value="C:plasma membrane"/>
    <property type="evidence" value="ECO:0007669"/>
    <property type="project" value="UniProtKB-SubCell"/>
</dbReference>
<reference evidence="7" key="1">
    <citation type="submission" date="2021-01" db="EMBL/GenBank/DDBJ databases">
        <title>Whole genome shotgun sequence of Actinoplanes cyaneus NBRC 14990.</title>
        <authorList>
            <person name="Komaki H."/>
            <person name="Tamura T."/>
        </authorList>
    </citation>
    <scope>NUCLEOTIDE SEQUENCE</scope>
    <source>
        <strain evidence="7">NBRC 14990</strain>
    </source>
</reference>
<feature type="transmembrane region" description="Helical" evidence="6">
    <location>
        <begin position="24"/>
        <end position="45"/>
    </location>
</feature>
<keyword evidence="4 6" id="KW-1133">Transmembrane helix</keyword>
<feature type="transmembrane region" description="Helical" evidence="6">
    <location>
        <begin position="118"/>
        <end position="140"/>
    </location>
</feature>
<feature type="transmembrane region" description="Helical" evidence="6">
    <location>
        <begin position="146"/>
        <end position="165"/>
    </location>
</feature>
<keyword evidence="3 6" id="KW-0812">Transmembrane</keyword>
<dbReference type="AlphaFoldDB" id="A0A919IK38"/>
<name>A0A919IK38_9ACTN</name>
<feature type="transmembrane region" description="Helical" evidence="6">
    <location>
        <begin position="206"/>
        <end position="231"/>
    </location>
</feature>
<dbReference type="InterPro" id="IPR017039">
    <property type="entry name" value="Virul_fac_BrkB"/>
</dbReference>
<evidence type="ECO:0000256" key="4">
    <source>
        <dbReference type="ARBA" id="ARBA00022989"/>
    </source>
</evidence>
<keyword evidence="5 6" id="KW-0472">Membrane</keyword>
<protein>
    <submittedName>
        <fullName evidence="7">Uncharacterized protein</fullName>
    </submittedName>
</protein>
<evidence type="ECO:0000256" key="3">
    <source>
        <dbReference type="ARBA" id="ARBA00022692"/>
    </source>
</evidence>
<feature type="transmembrane region" description="Helical" evidence="6">
    <location>
        <begin position="57"/>
        <end position="77"/>
    </location>
</feature>
<sequence>MPGFLWAVARKYLDDGGPREAALITYYGFLSLFPALLLGVAVVSRALTTRPQLRQEVVGAIVPAALRADVDAAIAALPAPSAALVIGLAGLAYTASGVVMSVYTTLNHVAAVPHSRRSGVLSWGLRVLAGLAVLLTGVVAAALLPAIGAFVVAFTILLLVARLLLDRPAPLRALWPAGLIGAAAVTLLLELGSSVLPGLIARAGPIYGGFATVAAIFTLLYLLSNVLVLAAEVAAVRWGRLWPRALDNTRPGPADLRAYALLTREQERSAAAGTTPPPGR</sequence>
<evidence type="ECO:0000256" key="1">
    <source>
        <dbReference type="ARBA" id="ARBA00004651"/>
    </source>
</evidence>
<dbReference type="PANTHER" id="PTHR30213:SF0">
    <property type="entry name" value="UPF0761 MEMBRANE PROTEIN YIHY"/>
    <property type="match status" value="1"/>
</dbReference>
<feature type="transmembrane region" description="Helical" evidence="6">
    <location>
        <begin position="83"/>
        <end position="106"/>
    </location>
</feature>
<keyword evidence="8" id="KW-1185">Reference proteome</keyword>
<proteinExistence type="predicted"/>
<gene>
    <name evidence="7" type="ORF">Acy02nite_51850</name>
</gene>
<dbReference type="RefSeq" id="WP_203744863.1">
    <property type="nucleotide sequence ID" value="NZ_BAAAUC010000004.1"/>
</dbReference>
<evidence type="ECO:0000256" key="2">
    <source>
        <dbReference type="ARBA" id="ARBA00022475"/>
    </source>
</evidence>
<evidence type="ECO:0000256" key="5">
    <source>
        <dbReference type="ARBA" id="ARBA00023136"/>
    </source>
</evidence>
<organism evidence="7 8">
    <name type="scientific">Actinoplanes cyaneus</name>
    <dbReference type="NCBI Taxonomy" id="52696"/>
    <lineage>
        <taxon>Bacteria</taxon>
        <taxon>Bacillati</taxon>
        <taxon>Actinomycetota</taxon>
        <taxon>Actinomycetes</taxon>
        <taxon>Micromonosporales</taxon>
        <taxon>Micromonosporaceae</taxon>
        <taxon>Actinoplanes</taxon>
    </lineage>
</organism>
<evidence type="ECO:0000313" key="8">
    <source>
        <dbReference type="Proteomes" id="UP000619479"/>
    </source>
</evidence>
<comment type="subcellular location">
    <subcellularLocation>
        <location evidence="1">Cell membrane</location>
        <topology evidence="1">Multi-pass membrane protein</topology>
    </subcellularLocation>
</comment>
<dbReference type="Pfam" id="PF03631">
    <property type="entry name" value="Virul_fac_BrkB"/>
    <property type="match status" value="1"/>
</dbReference>
<accession>A0A919IK38</accession>
<comment type="caution">
    <text evidence="7">The sequence shown here is derived from an EMBL/GenBank/DDBJ whole genome shotgun (WGS) entry which is preliminary data.</text>
</comment>
<dbReference type="EMBL" id="BOMH01000038">
    <property type="protein sequence ID" value="GID67304.1"/>
    <property type="molecule type" value="Genomic_DNA"/>
</dbReference>
<dbReference type="Proteomes" id="UP000619479">
    <property type="component" value="Unassembled WGS sequence"/>
</dbReference>
<evidence type="ECO:0000256" key="6">
    <source>
        <dbReference type="SAM" id="Phobius"/>
    </source>
</evidence>
<keyword evidence="2" id="KW-1003">Cell membrane</keyword>
<feature type="transmembrane region" description="Helical" evidence="6">
    <location>
        <begin position="177"/>
        <end position="200"/>
    </location>
</feature>
<dbReference type="PIRSF" id="PIRSF035875">
    <property type="entry name" value="RNase_BN"/>
    <property type="match status" value="1"/>
</dbReference>